<accession>A0A830HWG6</accession>
<name>A0A830HWG6_9CHLO</name>
<evidence type="ECO:0000256" key="5">
    <source>
        <dbReference type="SAM" id="MobiDB-lite"/>
    </source>
</evidence>
<evidence type="ECO:0000313" key="9">
    <source>
        <dbReference type="Proteomes" id="UP000660262"/>
    </source>
</evidence>
<gene>
    <name evidence="8" type="ORF">PPROV_000798400</name>
</gene>
<dbReference type="Pfam" id="PF03151">
    <property type="entry name" value="TPT"/>
    <property type="match status" value="1"/>
</dbReference>
<evidence type="ECO:0000256" key="6">
    <source>
        <dbReference type="SAM" id="Phobius"/>
    </source>
</evidence>
<keyword evidence="3 6" id="KW-1133">Transmembrane helix</keyword>
<organism evidence="8 9">
    <name type="scientific">Pycnococcus provasolii</name>
    <dbReference type="NCBI Taxonomy" id="41880"/>
    <lineage>
        <taxon>Eukaryota</taxon>
        <taxon>Viridiplantae</taxon>
        <taxon>Chlorophyta</taxon>
        <taxon>Pseudoscourfieldiophyceae</taxon>
        <taxon>Pseudoscourfieldiales</taxon>
        <taxon>Pycnococcaceae</taxon>
        <taxon>Pycnococcus</taxon>
    </lineage>
</organism>
<comment type="caution">
    <text evidence="8">The sequence shown here is derived from an EMBL/GenBank/DDBJ whole genome shotgun (WGS) entry which is preliminary data.</text>
</comment>
<feature type="transmembrane region" description="Helical" evidence="6">
    <location>
        <begin position="119"/>
        <end position="138"/>
    </location>
</feature>
<feature type="transmembrane region" description="Helical" evidence="6">
    <location>
        <begin position="170"/>
        <end position="192"/>
    </location>
</feature>
<protein>
    <recommendedName>
        <fullName evidence="7">Sugar phosphate transporter domain-containing protein</fullName>
    </recommendedName>
</protein>
<keyword evidence="9" id="KW-1185">Reference proteome</keyword>
<dbReference type="EMBL" id="BNJQ01000024">
    <property type="protein sequence ID" value="GHP09247.1"/>
    <property type="molecule type" value="Genomic_DNA"/>
</dbReference>
<comment type="subcellular location">
    <subcellularLocation>
        <location evidence="1">Membrane</location>
        <topology evidence="1">Multi-pass membrane protein</topology>
    </subcellularLocation>
</comment>
<dbReference type="Proteomes" id="UP000660262">
    <property type="component" value="Unassembled WGS sequence"/>
</dbReference>
<dbReference type="InterPro" id="IPR004853">
    <property type="entry name" value="Sugar_P_trans_dom"/>
</dbReference>
<keyword evidence="4 6" id="KW-0472">Membrane</keyword>
<proteinExistence type="predicted"/>
<dbReference type="AlphaFoldDB" id="A0A830HWG6"/>
<feature type="transmembrane region" description="Helical" evidence="6">
    <location>
        <begin position="89"/>
        <end position="107"/>
    </location>
</feature>
<evidence type="ECO:0000256" key="2">
    <source>
        <dbReference type="ARBA" id="ARBA00022692"/>
    </source>
</evidence>
<feature type="transmembrane region" description="Helical" evidence="6">
    <location>
        <begin position="243"/>
        <end position="267"/>
    </location>
</feature>
<feature type="transmembrane region" description="Helical" evidence="6">
    <location>
        <begin position="204"/>
        <end position="223"/>
    </location>
</feature>
<evidence type="ECO:0000259" key="7">
    <source>
        <dbReference type="Pfam" id="PF03151"/>
    </source>
</evidence>
<dbReference type="GO" id="GO:0016020">
    <property type="term" value="C:membrane"/>
    <property type="evidence" value="ECO:0007669"/>
    <property type="project" value="UniProtKB-SubCell"/>
</dbReference>
<evidence type="ECO:0000256" key="3">
    <source>
        <dbReference type="ARBA" id="ARBA00022989"/>
    </source>
</evidence>
<sequence>MKMKSDDGNNNSPESALLQPPNKVLMLTILYGIMNLGSATGVVLANKAVFQTYEFHFPITLTCIHTLATAITMRIFAMKGIAFFVPKRIPASRTWTLALAFVGYVVFGNWSLDVNSVGFYQLAKILVAPTVVLMQYFLHGVTQSTRVKLAVALLCVGVAAASVSDVSVTTYGFSVAFGCVVITALYQIWAGSKQKELHASSMQLLHEYTPIAFVTMLVLIPLLEPSGMGDVMSGSIPSEKTVLGFPLTFGCMMAIFCSTVLGVLVSLSTFLFIGVTSTLTYNVAGHLKTVLILAGGVVLYGDDLNSKKALGLVMAMAGIVYYTHLKIAEKSGGGGGGGEKPESLLPVSLKATTEKK</sequence>
<evidence type="ECO:0000256" key="4">
    <source>
        <dbReference type="ARBA" id="ARBA00023136"/>
    </source>
</evidence>
<evidence type="ECO:0000256" key="1">
    <source>
        <dbReference type="ARBA" id="ARBA00004141"/>
    </source>
</evidence>
<evidence type="ECO:0000313" key="8">
    <source>
        <dbReference type="EMBL" id="GHP09247.1"/>
    </source>
</evidence>
<feature type="region of interest" description="Disordered" evidence="5">
    <location>
        <begin position="331"/>
        <end position="356"/>
    </location>
</feature>
<feature type="domain" description="Sugar phosphate transporter" evidence="7">
    <location>
        <begin position="43"/>
        <end position="322"/>
    </location>
</feature>
<dbReference type="PANTHER" id="PTHR11132">
    <property type="entry name" value="SOLUTE CARRIER FAMILY 35"/>
    <property type="match status" value="1"/>
</dbReference>
<feature type="transmembrane region" description="Helical" evidence="6">
    <location>
        <begin position="147"/>
        <end position="164"/>
    </location>
</feature>
<reference evidence="8" key="1">
    <citation type="submission" date="2020-10" db="EMBL/GenBank/DDBJ databases">
        <title>Unveiling of a novel bifunctional photoreceptor, Dualchrome1, isolated from a cosmopolitan green alga.</title>
        <authorList>
            <person name="Suzuki S."/>
            <person name="Kawachi M."/>
        </authorList>
    </citation>
    <scope>NUCLEOTIDE SEQUENCE</scope>
    <source>
        <strain evidence="8">NIES 2893</strain>
    </source>
</reference>
<dbReference type="InterPro" id="IPR050186">
    <property type="entry name" value="TPT_transporter"/>
</dbReference>
<dbReference type="OrthoDB" id="5547497at2759"/>
<feature type="transmembrane region" description="Helical" evidence="6">
    <location>
        <begin position="279"/>
        <end position="300"/>
    </location>
</feature>
<feature type="transmembrane region" description="Helical" evidence="6">
    <location>
        <begin position="24"/>
        <end position="45"/>
    </location>
</feature>
<feature type="transmembrane region" description="Helical" evidence="6">
    <location>
        <begin position="57"/>
        <end position="77"/>
    </location>
</feature>
<keyword evidence="2 6" id="KW-0812">Transmembrane</keyword>